<reference evidence="2 3" key="1">
    <citation type="submission" date="2017-09" db="EMBL/GenBank/DDBJ databases">
        <title>Whole genomes of Flavobacteriaceae.</title>
        <authorList>
            <person name="Stine C."/>
            <person name="Li C."/>
            <person name="Tadesse D."/>
        </authorList>
    </citation>
    <scope>NUCLEOTIDE SEQUENCE [LARGE SCALE GENOMIC DNA]</scope>
    <source>
        <strain evidence="2 3">ATCC 35036</strain>
    </source>
</reference>
<proteinExistence type="predicted"/>
<dbReference type="EMBL" id="PCMW01000086">
    <property type="protein sequence ID" value="PDS22566.1"/>
    <property type="molecule type" value="Genomic_DNA"/>
</dbReference>
<protein>
    <submittedName>
        <fullName evidence="2">Uncharacterized protein</fullName>
    </submittedName>
</protein>
<dbReference type="Proteomes" id="UP000220828">
    <property type="component" value="Unassembled WGS sequence"/>
</dbReference>
<evidence type="ECO:0000313" key="2">
    <source>
        <dbReference type="EMBL" id="PDS22566.1"/>
    </source>
</evidence>
<evidence type="ECO:0000256" key="1">
    <source>
        <dbReference type="SAM" id="MobiDB-lite"/>
    </source>
</evidence>
<sequence>MASNTETGHNKNITNFETLIIACTGYGTPYNPSNPNITIPILTTQHVVAKASVKEVKTTETPFNSVEGQRKTIFKPLKPTSTKVLNALKGASAPTTVIADAETINRKIQGKRADNTTEEVPTGETPSDKNSVSQQSYDMQIDHFEKLIELADVEPVYNPNEEPLKIVNLTAYKKDLETINTAVKTAYIPYKTAMQTRDIKLYAHQTGIVDTAQTVKNYVKSVFGATSPQYKQISGLKFTKIKP</sequence>
<gene>
    <name evidence="2" type="ORF">B0A77_13030</name>
</gene>
<accession>A0A2H3K945</accession>
<feature type="region of interest" description="Disordered" evidence="1">
    <location>
        <begin position="108"/>
        <end position="134"/>
    </location>
</feature>
<dbReference type="OMA" id="KRADNTT"/>
<dbReference type="OrthoDB" id="749061at2"/>
<comment type="caution">
    <text evidence="2">The sequence shown here is derived from an EMBL/GenBank/DDBJ whole genome shotgun (WGS) entry which is preliminary data.</text>
</comment>
<name>A0A2H3K945_9FLAO</name>
<evidence type="ECO:0000313" key="3">
    <source>
        <dbReference type="Proteomes" id="UP000220828"/>
    </source>
</evidence>
<dbReference type="RefSeq" id="WP_014082989.1">
    <property type="nucleotide sequence ID" value="NZ_CBCSFI010000014.1"/>
</dbReference>
<feature type="compositionally biased region" description="Polar residues" evidence="1">
    <location>
        <begin position="124"/>
        <end position="134"/>
    </location>
</feature>
<dbReference type="AlphaFoldDB" id="A0A2H3K945"/>
<organism evidence="2 3">
    <name type="scientific">Flavobacterium branchiophilum</name>
    <dbReference type="NCBI Taxonomy" id="55197"/>
    <lineage>
        <taxon>Bacteria</taxon>
        <taxon>Pseudomonadati</taxon>
        <taxon>Bacteroidota</taxon>
        <taxon>Flavobacteriia</taxon>
        <taxon>Flavobacteriales</taxon>
        <taxon>Flavobacteriaceae</taxon>
        <taxon>Flavobacterium</taxon>
    </lineage>
</organism>